<keyword evidence="2" id="KW-1185">Reference proteome</keyword>
<comment type="caution">
    <text evidence="1">The sequence shown here is derived from an EMBL/GenBank/DDBJ whole genome shotgun (WGS) entry which is preliminary data.</text>
</comment>
<gene>
    <name evidence="1" type="ORF">Y1Q_0020599</name>
</gene>
<dbReference type="EMBL" id="AKHW03000732">
    <property type="protein sequence ID" value="KYO44528.1"/>
    <property type="molecule type" value="Genomic_DNA"/>
</dbReference>
<dbReference type="AlphaFoldDB" id="A0A151P643"/>
<name>A0A151P643_ALLMI</name>
<sequence>MSVLDTWAWAAACSGPSSLCCHSRAPWPGDIAVTDGSSQRAPSHGSSSWIKELGWAWVLCVSLVPQEP</sequence>
<evidence type="ECO:0000313" key="2">
    <source>
        <dbReference type="Proteomes" id="UP000050525"/>
    </source>
</evidence>
<organism evidence="1 2">
    <name type="scientific">Alligator mississippiensis</name>
    <name type="common">American alligator</name>
    <dbReference type="NCBI Taxonomy" id="8496"/>
    <lineage>
        <taxon>Eukaryota</taxon>
        <taxon>Metazoa</taxon>
        <taxon>Chordata</taxon>
        <taxon>Craniata</taxon>
        <taxon>Vertebrata</taxon>
        <taxon>Euteleostomi</taxon>
        <taxon>Archelosauria</taxon>
        <taxon>Archosauria</taxon>
        <taxon>Crocodylia</taxon>
        <taxon>Alligatoridae</taxon>
        <taxon>Alligatorinae</taxon>
        <taxon>Alligator</taxon>
    </lineage>
</organism>
<protein>
    <submittedName>
        <fullName evidence="1">Uncharacterized protein</fullName>
    </submittedName>
</protein>
<evidence type="ECO:0000313" key="1">
    <source>
        <dbReference type="EMBL" id="KYO44528.1"/>
    </source>
</evidence>
<reference evidence="1 2" key="1">
    <citation type="journal article" date="2012" name="Genome Biol.">
        <title>Sequencing three crocodilian genomes to illuminate the evolution of archosaurs and amniotes.</title>
        <authorList>
            <person name="St John J.A."/>
            <person name="Braun E.L."/>
            <person name="Isberg S.R."/>
            <person name="Miles L.G."/>
            <person name="Chong A.Y."/>
            <person name="Gongora J."/>
            <person name="Dalzell P."/>
            <person name="Moran C."/>
            <person name="Bed'hom B."/>
            <person name="Abzhanov A."/>
            <person name="Burgess S.C."/>
            <person name="Cooksey A.M."/>
            <person name="Castoe T.A."/>
            <person name="Crawford N.G."/>
            <person name="Densmore L.D."/>
            <person name="Drew J.C."/>
            <person name="Edwards S.V."/>
            <person name="Faircloth B.C."/>
            <person name="Fujita M.K."/>
            <person name="Greenwold M.J."/>
            <person name="Hoffmann F.G."/>
            <person name="Howard J.M."/>
            <person name="Iguchi T."/>
            <person name="Janes D.E."/>
            <person name="Khan S.Y."/>
            <person name="Kohno S."/>
            <person name="de Koning A.J."/>
            <person name="Lance S.L."/>
            <person name="McCarthy F.M."/>
            <person name="McCormack J.E."/>
            <person name="Merchant M.E."/>
            <person name="Peterson D.G."/>
            <person name="Pollock D.D."/>
            <person name="Pourmand N."/>
            <person name="Raney B.J."/>
            <person name="Roessler K.A."/>
            <person name="Sanford J.R."/>
            <person name="Sawyer R.H."/>
            <person name="Schmidt C.J."/>
            <person name="Triplett E.W."/>
            <person name="Tuberville T.D."/>
            <person name="Venegas-Anaya M."/>
            <person name="Howard J.T."/>
            <person name="Jarvis E.D."/>
            <person name="Guillette L.J.Jr."/>
            <person name="Glenn T.C."/>
            <person name="Green R.E."/>
            <person name="Ray D.A."/>
        </authorList>
    </citation>
    <scope>NUCLEOTIDE SEQUENCE [LARGE SCALE GENOMIC DNA]</scope>
    <source>
        <strain evidence="1">KSC_2009_1</strain>
    </source>
</reference>
<dbReference type="Proteomes" id="UP000050525">
    <property type="component" value="Unassembled WGS sequence"/>
</dbReference>
<accession>A0A151P643</accession>
<proteinExistence type="predicted"/>